<dbReference type="PROSITE" id="PS51186">
    <property type="entry name" value="GNAT"/>
    <property type="match status" value="1"/>
</dbReference>
<name>A0A7W3ZFU8_9PSEU</name>
<keyword evidence="2" id="KW-0808">Transferase</keyword>
<proteinExistence type="predicted"/>
<dbReference type="InterPro" id="IPR051531">
    <property type="entry name" value="N-acetyltransferase"/>
</dbReference>
<sequence length="177" mass="19516">MARMETLADGVVTLVRWRPEHRDAQVATVVGSLDHLAAWMPWAIDGYDQAKGDEFLARVASQWESGEEYNYAIYTPDDELAGSCGLMRRGDGWEIGYWLAKSQTGKGYVTRASALLVALAWRLDAAFVLIKHDSENARSGAVPERLGFSRVGEEKAEGRLPSACSGVNVVWRLDRAA</sequence>
<gene>
    <name evidence="2" type="ORF">H4281_40210</name>
</gene>
<dbReference type="GO" id="GO:0016747">
    <property type="term" value="F:acyltransferase activity, transferring groups other than amino-acyl groups"/>
    <property type="evidence" value="ECO:0007669"/>
    <property type="project" value="InterPro"/>
</dbReference>
<dbReference type="AlphaFoldDB" id="A0A7W3ZFU8"/>
<dbReference type="InterPro" id="IPR016181">
    <property type="entry name" value="Acyl_CoA_acyltransferase"/>
</dbReference>
<dbReference type="InterPro" id="IPR000182">
    <property type="entry name" value="GNAT_dom"/>
</dbReference>
<keyword evidence="3" id="KW-1185">Reference proteome</keyword>
<dbReference type="PANTHER" id="PTHR43792">
    <property type="entry name" value="GNAT FAMILY, PUTATIVE (AFU_ORTHOLOGUE AFUA_3G00765)-RELATED-RELATED"/>
    <property type="match status" value="1"/>
</dbReference>
<dbReference type="Proteomes" id="UP000526734">
    <property type="component" value="Unassembled WGS sequence"/>
</dbReference>
<dbReference type="EMBL" id="JACGZW010000019">
    <property type="protein sequence ID" value="MBB1159404.1"/>
    <property type="molecule type" value="Genomic_DNA"/>
</dbReference>
<protein>
    <submittedName>
        <fullName evidence="2">GNAT family N-acetyltransferase</fullName>
    </submittedName>
</protein>
<dbReference type="SUPFAM" id="SSF55729">
    <property type="entry name" value="Acyl-CoA N-acyltransferases (Nat)"/>
    <property type="match status" value="1"/>
</dbReference>
<reference evidence="2 3" key="1">
    <citation type="submission" date="2020-08" db="EMBL/GenBank/DDBJ databases">
        <title>Amycolatopsis sp. nov. DR6-1 isolated from Dendrobium heterocarpum.</title>
        <authorList>
            <person name="Tedsree N."/>
            <person name="Kuncharoen N."/>
            <person name="Likhitwitayawuid K."/>
            <person name="Tanasupawat S."/>
        </authorList>
    </citation>
    <scope>NUCLEOTIDE SEQUENCE [LARGE SCALE GENOMIC DNA]</scope>
    <source>
        <strain evidence="2 3">DR6-1</strain>
    </source>
</reference>
<evidence type="ECO:0000313" key="2">
    <source>
        <dbReference type="EMBL" id="MBB1159404.1"/>
    </source>
</evidence>
<feature type="domain" description="N-acetyltransferase" evidence="1">
    <location>
        <begin position="19"/>
        <end position="176"/>
    </location>
</feature>
<dbReference type="Pfam" id="PF13302">
    <property type="entry name" value="Acetyltransf_3"/>
    <property type="match status" value="1"/>
</dbReference>
<accession>A0A7W3ZFU8</accession>
<comment type="caution">
    <text evidence="2">The sequence shown here is derived from an EMBL/GenBank/DDBJ whole genome shotgun (WGS) entry which is preliminary data.</text>
</comment>
<evidence type="ECO:0000259" key="1">
    <source>
        <dbReference type="PROSITE" id="PS51186"/>
    </source>
</evidence>
<evidence type="ECO:0000313" key="3">
    <source>
        <dbReference type="Proteomes" id="UP000526734"/>
    </source>
</evidence>
<dbReference type="Gene3D" id="3.40.630.30">
    <property type="match status" value="1"/>
</dbReference>
<organism evidence="2 3">
    <name type="scientific">Amycolatopsis dendrobii</name>
    <dbReference type="NCBI Taxonomy" id="2760662"/>
    <lineage>
        <taxon>Bacteria</taxon>
        <taxon>Bacillati</taxon>
        <taxon>Actinomycetota</taxon>
        <taxon>Actinomycetes</taxon>
        <taxon>Pseudonocardiales</taxon>
        <taxon>Pseudonocardiaceae</taxon>
        <taxon>Amycolatopsis</taxon>
    </lineage>
</organism>